<dbReference type="Pfam" id="PF00583">
    <property type="entry name" value="Acetyltransf_1"/>
    <property type="match status" value="1"/>
</dbReference>
<comment type="caution">
    <text evidence="2">The sequence shown here is derived from an EMBL/GenBank/DDBJ whole genome shotgun (WGS) entry which is preliminary data.</text>
</comment>
<dbReference type="RefSeq" id="WP_122912756.1">
    <property type="nucleotide sequence ID" value="NZ_RHHT01000011.1"/>
</dbReference>
<dbReference type="PANTHER" id="PTHR43305:SF1">
    <property type="entry name" value="FAMILY N-ACETYLTRANSFERASE, PUTATIVE (AFU_ORTHOLOGUE AFUA_2G01380)-RELATED"/>
    <property type="match status" value="1"/>
</dbReference>
<dbReference type="Gene3D" id="3.40.630.30">
    <property type="match status" value="1"/>
</dbReference>
<evidence type="ECO:0000313" key="3">
    <source>
        <dbReference type="Proteomes" id="UP000281915"/>
    </source>
</evidence>
<proteinExistence type="predicted"/>
<feature type="domain" description="N-acetyltransferase" evidence="1">
    <location>
        <begin position="1"/>
        <end position="155"/>
    </location>
</feature>
<sequence>MLRIVTVQKDWQYEQVHELFVEYVDSLGVDLSFQNIEQELQNIPGEYAPPDGCILLAIYGEEVAGCVALRKLDEHLGEMKRLYVRPGYKGKKIGKSLATSIIEEAKIRGYHYMRLDTLPTMEQAISLYRSLGFYTIPPYRFNPIEGTHYMEMKLT</sequence>
<dbReference type="AlphaFoldDB" id="A0A3M8D2W9"/>
<organism evidence="2 3">
    <name type="scientific">Brevibacillus panacihumi</name>
    <dbReference type="NCBI Taxonomy" id="497735"/>
    <lineage>
        <taxon>Bacteria</taxon>
        <taxon>Bacillati</taxon>
        <taxon>Bacillota</taxon>
        <taxon>Bacilli</taxon>
        <taxon>Bacillales</taxon>
        <taxon>Paenibacillaceae</taxon>
        <taxon>Brevibacillus</taxon>
    </lineage>
</organism>
<dbReference type="InterPro" id="IPR000182">
    <property type="entry name" value="GNAT_dom"/>
</dbReference>
<name>A0A3M8D2W9_9BACL</name>
<dbReference type="Proteomes" id="UP000281915">
    <property type="component" value="Unassembled WGS sequence"/>
</dbReference>
<dbReference type="CDD" id="cd04301">
    <property type="entry name" value="NAT_SF"/>
    <property type="match status" value="1"/>
</dbReference>
<keyword evidence="2" id="KW-0808">Transferase</keyword>
<dbReference type="GO" id="GO:0016747">
    <property type="term" value="F:acyltransferase activity, transferring groups other than amino-acyl groups"/>
    <property type="evidence" value="ECO:0007669"/>
    <property type="project" value="InterPro"/>
</dbReference>
<evidence type="ECO:0000259" key="1">
    <source>
        <dbReference type="PROSITE" id="PS51186"/>
    </source>
</evidence>
<protein>
    <submittedName>
        <fullName evidence="2">GNAT family N-acetyltransferase</fullName>
    </submittedName>
</protein>
<dbReference type="PANTHER" id="PTHR43305">
    <property type="entry name" value="FAMILY N-ACETYLTRANSFERASE, PUTATIVE (AFU_ORTHOLOGUE AFUA_2G01380)-RELATED"/>
    <property type="match status" value="1"/>
</dbReference>
<dbReference type="EMBL" id="RHHT01000011">
    <property type="protein sequence ID" value="RNB81931.1"/>
    <property type="molecule type" value="Genomic_DNA"/>
</dbReference>
<evidence type="ECO:0000313" key="2">
    <source>
        <dbReference type="EMBL" id="RNB81931.1"/>
    </source>
</evidence>
<dbReference type="InterPro" id="IPR052777">
    <property type="entry name" value="Acetyltransferase_Enz"/>
</dbReference>
<dbReference type="InterPro" id="IPR016181">
    <property type="entry name" value="Acyl_CoA_acyltransferase"/>
</dbReference>
<gene>
    <name evidence="2" type="ORF">EDM58_07350</name>
</gene>
<accession>A0A3M8D2W9</accession>
<reference evidence="2 3" key="1">
    <citation type="submission" date="2018-10" db="EMBL/GenBank/DDBJ databases">
        <title>Phylogenomics of Brevibacillus.</title>
        <authorList>
            <person name="Dunlap C."/>
        </authorList>
    </citation>
    <scope>NUCLEOTIDE SEQUENCE [LARGE SCALE GENOMIC DNA]</scope>
    <source>
        <strain evidence="2 3">JCM 15085</strain>
    </source>
</reference>
<dbReference type="SUPFAM" id="SSF55729">
    <property type="entry name" value="Acyl-CoA N-acyltransferases (Nat)"/>
    <property type="match status" value="1"/>
</dbReference>
<dbReference type="PROSITE" id="PS51186">
    <property type="entry name" value="GNAT"/>
    <property type="match status" value="1"/>
</dbReference>